<gene>
    <name evidence="2" type="ORF">AVDCRST_MAG61-2241</name>
</gene>
<name>A0A6J4L1Y2_9ACTN</name>
<proteinExistence type="predicted"/>
<feature type="region of interest" description="Disordered" evidence="1">
    <location>
        <begin position="1"/>
        <end position="83"/>
    </location>
</feature>
<dbReference type="EMBL" id="CADCTT010000284">
    <property type="protein sequence ID" value="CAA9319245.1"/>
    <property type="molecule type" value="Genomic_DNA"/>
</dbReference>
<feature type="non-terminal residue" evidence="2">
    <location>
        <position position="1"/>
    </location>
</feature>
<dbReference type="AlphaFoldDB" id="A0A6J4L1Y2"/>
<accession>A0A6J4L1Y2</accession>
<protein>
    <submittedName>
        <fullName evidence="2">Uncharacterized protein</fullName>
    </submittedName>
</protein>
<evidence type="ECO:0000256" key="1">
    <source>
        <dbReference type="SAM" id="MobiDB-lite"/>
    </source>
</evidence>
<sequence>GRAAGAGGRQRPAASAADLSRGGRHRRHPTRGLSPPGCLRPDRDRLRPVRGRGADAARLGHARGRRAAGPGLGPADPTRHGRP</sequence>
<reference evidence="2" key="1">
    <citation type="submission" date="2020-02" db="EMBL/GenBank/DDBJ databases">
        <authorList>
            <person name="Meier V. D."/>
        </authorList>
    </citation>
    <scope>NUCLEOTIDE SEQUENCE</scope>
    <source>
        <strain evidence="2">AVDCRST_MAG61</strain>
    </source>
</reference>
<feature type="compositionally biased region" description="Low complexity" evidence="1">
    <location>
        <begin position="67"/>
        <end position="76"/>
    </location>
</feature>
<feature type="compositionally biased region" description="Basic and acidic residues" evidence="1">
    <location>
        <begin position="40"/>
        <end position="55"/>
    </location>
</feature>
<evidence type="ECO:0000313" key="2">
    <source>
        <dbReference type="EMBL" id="CAA9319245.1"/>
    </source>
</evidence>
<organism evidence="2">
    <name type="scientific">uncultured Friedmanniella sp</name>
    <dbReference type="NCBI Taxonomy" id="335381"/>
    <lineage>
        <taxon>Bacteria</taxon>
        <taxon>Bacillati</taxon>
        <taxon>Actinomycetota</taxon>
        <taxon>Actinomycetes</taxon>
        <taxon>Propionibacteriales</taxon>
        <taxon>Nocardioidaceae</taxon>
        <taxon>Friedmanniella</taxon>
        <taxon>environmental samples</taxon>
    </lineage>
</organism>
<feature type="non-terminal residue" evidence="2">
    <location>
        <position position="83"/>
    </location>
</feature>